<feature type="compositionally biased region" description="Basic and acidic residues" evidence="4">
    <location>
        <begin position="875"/>
        <end position="887"/>
    </location>
</feature>
<reference evidence="5 6" key="1">
    <citation type="submission" date="2024-09" db="EMBL/GenBank/DDBJ databases">
        <title>Chromosome-scale assembly of Riccia fluitans.</title>
        <authorList>
            <person name="Paukszto L."/>
            <person name="Sawicki J."/>
            <person name="Karawczyk K."/>
            <person name="Piernik-Szablinska J."/>
            <person name="Szczecinska M."/>
            <person name="Mazdziarz M."/>
        </authorList>
    </citation>
    <scope>NUCLEOTIDE SEQUENCE [LARGE SCALE GENOMIC DNA]</scope>
    <source>
        <strain evidence="5">Rf_01</strain>
        <tissue evidence="5">Aerial parts of the thallus</tissue>
    </source>
</reference>
<name>A0ABD1YB51_9MARC</name>
<dbReference type="InterPro" id="IPR007015">
    <property type="entry name" value="DNA_pol_V/MYBBP1A"/>
</dbReference>
<dbReference type="SUPFAM" id="SSF48371">
    <property type="entry name" value="ARM repeat"/>
    <property type="match status" value="1"/>
</dbReference>
<dbReference type="PANTHER" id="PTHR13213">
    <property type="entry name" value="MYB-BINDING PROTEIN 1A FAMILY MEMBER"/>
    <property type="match status" value="1"/>
</dbReference>
<dbReference type="PANTHER" id="PTHR13213:SF2">
    <property type="entry name" value="MYB-BINDING PROTEIN 1A"/>
    <property type="match status" value="1"/>
</dbReference>
<sequence length="1253" mass="137152">MKKKSRVEAPLPSTNGSSVAAGAENGPFGNGDIVGIITKEMKKKVFPSTSKGADSMEVDVETVGNGEVHGKKRKEKKKYRSSDVTASNNTSLDAVISDKPGNKVGKNVKGNKRKGPEFRGDETSAVPSTSLSTAMEGANVSMDGGVVPEPVGMQIYWYLASVEANVREIAALALVKELTAAQKDYEESGLGKEERDAEAVILGEGKLEDGLGDCSPAVQYALRRLVRGVASSRESSRQGFALALAAVLGTVPCIRGAAVIKLVEKNLEITASMKGPEMRDALLGQLFAFGAVVRSTRLFGQADKPDQQELAKEVTQRLLSLAKKKTFLREPAVYLVAELGEQLGAQGFERGVCAAPLFSDFLRDESGSPDALLLAIKLYKKLPPSLRSSCPLIPESGNFDDLFQPSNLQRLVPCLQESSFSHPRIHLVWHSLLDILFAPHSGQETPKSIKKGKKKRSFETESSLEVKVAAFWAIVVEGALITSSHERKHLAMHLAVLFLQRLPSLTYSKYILSKSFLTCLLDCTSSRDNLLFKAAQQCIGDICKWAETSEERRIPLILAFQSYSDGKFDKSTRTQSVRTLMSGLTTISGYHMLYKALVDINNVAVGPDGDAILSTIGAGYKKQETTAEDAGEDEDSESEKDKHTIAWVMDLLRILPQLAWAKLPISAVLEELVIKSMPLLTPVVPLSEDEQESVEKLQSTLQRLSTAVTKVTSGDQKERLVAMIGIIVQLLYETLVSPKVAVDTANEISIICRKVFGDLVEFEVESDVDEESEAAPFMDVLVDVLLSLLAESSVAVRTSAEQVFKVFSADLNSSGLADMLRVVKSNSRAGRHKPLVEVDEGNDDEEIVDVEDSDEEMDDNVDGNDDEDDESDDSDHEHEDTEILPKRESFNVGVRKLDSGEVEESDSEPSDLDDEAMFKFDKHLAQILKHRKHGTGSGGSDDPKDAQNQLQQFKLRVLSLLEYFVHKHPGNVLVLSILPSLLHVFVISCSSEGNSQVTDRVSSILLQKIFRGGRGYPKGPQVNQSALKDLLRKALKLASRSTIKRVCVVAENCIYWLLKVILGNCEKEQDKDVEEILSLALEDFFEQKKCKLSAEFFRQCYSRFPSLGNSLLERLLDKCANARSEHLQLEAVRLAGGILGFAAKSARNPKNLSPAEASSRAESLKPYIGSLTGAVMNFLKKPPVKSSKRAEVFQFCVSVVELLSILYPGKSLSEFINSDVAAPAIEALSNPAHGKGRLSNLVIRLQELLVTKH</sequence>
<keyword evidence="3" id="KW-0539">Nucleus</keyword>
<proteinExistence type="inferred from homology"/>
<feature type="region of interest" description="Disordered" evidence="4">
    <location>
        <begin position="47"/>
        <end position="128"/>
    </location>
</feature>
<keyword evidence="6" id="KW-1185">Reference proteome</keyword>
<feature type="compositionally biased region" description="Basic residues" evidence="4">
    <location>
        <begin position="70"/>
        <end position="79"/>
    </location>
</feature>
<evidence type="ECO:0000313" key="5">
    <source>
        <dbReference type="EMBL" id="KAL2622927.1"/>
    </source>
</evidence>
<dbReference type="Pfam" id="PF04931">
    <property type="entry name" value="DNA_pol_phi"/>
    <property type="match status" value="2"/>
</dbReference>
<feature type="region of interest" description="Disordered" evidence="4">
    <location>
        <begin position="1"/>
        <end position="29"/>
    </location>
</feature>
<evidence type="ECO:0000256" key="1">
    <source>
        <dbReference type="ARBA" id="ARBA00004123"/>
    </source>
</evidence>
<dbReference type="GO" id="GO:0005634">
    <property type="term" value="C:nucleus"/>
    <property type="evidence" value="ECO:0007669"/>
    <property type="project" value="UniProtKB-SubCell"/>
</dbReference>
<accession>A0ABD1YB51</accession>
<comment type="caution">
    <text evidence="5">The sequence shown here is derived from an EMBL/GenBank/DDBJ whole genome shotgun (WGS) entry which is preliminary data.</text>
</comment>
<dbReference type="Proteomes" id="UP001605036">
    <property type="component" value="Unassembled WGS sequence"/>
</dbReference>
<protein>
    <submittedName>
        <fullName evidence="5">Uncharacterized protein</fullName>
    </submittedName>
</protein>
<feature type="compositionally biased region" description="Polar residues" evidence="4">
    <location>
        <begin position="82"/>
        <end position="92"/>
    </location>
</feature>
<evidence type="ECO:0000256" key="4">
    <source>
        <dbReference type="SAM" id="MobiDB-lite"/>
    </source>
</evidence>
<dbReference type="AlphaFoldDB" id="A0ABD1YB51"/>
<evidence type="ECO:0000256" key="3">
    <source>
        <dbReference type="ARBA" id="ARBA00023242"/>
    </source>
</evidence>
<gene>
    <name evidence="5" type="ORF">R1flu_003132</name>
</gene>
<evidence type="ECO:0000256" key="2">
    <source>
        <dbReference type="ARBA" id="ARBA00006809"/>
    </source>
</evidence>
<comment type="similarity">
    <text evidence="2">Belongs to the MYBBP1A family.</text>
</comment>
<organism evidence="5 6">
    <name type="scientific">Riccia fluitans</name>
    <dbReference type="NCBI Taxonomy" id="41844"/>
    <lineage>
        <taxon>Eukaryota</taxon>
        <taxon>Viridiplantae</taxon>
        <taxon>Streptophyta</taxon>
        <taxon>Embryophyta</taxon>
        <taxon>Marchantiophyta</taxon>
        <taxon>Marchantiopsida</taxon>
        <taxon>Marchantiidae</taxon>
        <taxon>Marchantiales</taxon>
        <taxon>Ricciaceae</taxon>
        <taxon>Riccia</taxon>
    </lineage>
</organism>
<dbReference type="EMBL" id="JBHFFA010000006">
    <property type="protein sequence ID" value="KAL2622927.1"/>
    <property type="molecule type" value="Genomic_DNA"/>
</dbReference>
<comment type="subcellular location">
    <subcellularLocation>
        <location evidence="1">Nucleus</location>
    </subcellularLocation>
</comment>
<evidence type="ECO:0000313" key="6">
    <source>
        <dbReference type="Proteomes" id="UP001605036"/>
    </source>
</evidence>
<feature type="compositionally biased region" description="Acidic residues" evidence="4">
    <location>
        <begin position="837"/>
        <end position="874"/>
    </location>
</feature>
<feature type="region of interest" description="Disordered" evidence="4">
    <location>
        <begin position="832"/>
        <end position="887"/>
    </location>
</feature>
<dbReference type="InterPro" id="IPR016024">
    <property type="entry name" value="ARM-type_fold"/>
</dbReference>